<dbReference type="GeneID" id="64600195"/>
<dbReference type="AlphaFoldDB" id="A0A9P7DI57"/>
<proteinExistence type="predicted"/>
<organism evidence="2 3">
    <name type="scientific">Suillus plorans</name>
    <dbReference type="NCBI Taxonomy" id="116603"/>
    <lineage>
        <taxon>Eukaryota</taxon>
        <taxon>Fungi</taxon>
        <taxon>Dikarya</taxon>
        <taxon>Basidiomycota</taxon>
        <taxon>Agaricomycotina</taxon>
        <taxon>Agaricomycetes</taxon>
        <taxon>Agaricomycetidae</taxon>
        <taxon>Boletales</taxon>
        <taxon>Suillineae</taxon>
        <taxon>Suillaceae</taxon>
        <taxon>Suillus</taxon>
    </lineage>
</organism>
<dbReference type="RefSeq" id="XP_041161296.1">
    <property type="nucleotide sequence ID" value="XM_041306431.1"/>
</dbReference>
<evidence type="ECO:0000313" key="3">
    <source>
        <dbReference type="Proteomes" id="UP000719766"/>
    </source>
</evidence>
<evidence type="ECO:0000313" key="2">
    <source>
        <dbReference type="EMBL" id="KAG1795423.1"/>
    </source>
</evidence>
<protein>
    <submittedName>
        <fullName evidence="2">Uncharacterized protein</fullName>
    </submittedName>
</protein>
<gene>
    <name evidence="2" type="ORF">HD556DRAFT_1442276</name>
</gene>
<sequence length="292" mass="31942">MQSPRNDNTAYHRFPPPLTFTVNELAAALGLIRDQSDQGYDDGDPPAFTLRELGGALTLISDQNAIFAAHDGHDSEELPSPQTEYGACAACVFRAHRHNCYACGIAITSSRVATGLSKSETTVTGTTNPTATTSATESEAAQERGGDFCDVVVQERVKSRTRWRRRGGASDETLALLNHLDDIWFNAGYEPGSNLYQRLESEGLNAVCAADREGWDSLKPEYENDVREVRKLLEQAHGLSTSAGSLEGPYTEQLRVGACEQMIQKMDLCVDSYFEALRKGTLDWQLALSTGK</sequence>
<feature type="region of interest" description="Disordered" evidence="1">
    <location>
        <begin position="116"/>
        <end position="140"/>
    </location>
</feature>
<dbReference type="Proteomes" id="UP000719766">
    <property type="component" value="Unassembled WGS sequence"/>
</dbReference>
<feature type="compositionally biased region" description="Low complexity" evidence="1">
    <location>
        <begin position="119"/>
        <end position="139"/>
    </location>
</feature>
<reference evidence="2" key="1">
    <citation type="journal article" date="2020" name="New Phytol.">
        <title>Comparative genomics reveals dynamic genome evolution in host specialist ectomycorrhizal fungi.</title>
        <authorList>
            <person name="Lofgren L.A."/>
            <person name="Nguyen N.H."/>
            <person name="Vilgalys R."/>
            <person name="Ruytinx J."/>
            <person name="Liao H.L."/>
            <person name="Branco S."/>
            <person name="Kuo A."/>
            <person name="LaButti K."/>
            <person name="Lipzen A."/>
            <person name="Andreopoulos W."/>
            <person name="Pangilinan J."/>
            <person name="Riley R."/>
            <person name="Hundley H."/>
            <person name="Na H."/>
            <person name="Barry K."/>
            <person name="Grigoriev I.V."/>
            <person name="Stajich J.E."/>
            <person name="Kennedy P.G."/>
        </authorList>
    </citation>
    <scope>NUCLEOTIDE SEQUENCE</scope>
    <source>
        <strain evidence="2">S12</strain>
    </source>
</reference>
<dbReference type="EMBL" id="JABBWE010000022">
    <property type="protein sequence ID" value="KAG1795423.1"/>
    <property type="molecule type" value="Genomic_DNA"/>
</dbReference>
<comment type="caution">
    <text evidence="2">The sequence shown here is derived from an EMBL/GenBank/DDBJ whole genome shotgun (WGS) entry which is preliminary data.</text>
</comment>
<keyword evidence="3" id="KW-1185">Reference proteome</keyword>
<dbReference type="OrthoDB" id="10335390at2759"/>
<accession>A0A9P7DI57</accession>
<evidence type="ECO:0000256" key="1">
    <source>
        <dbReference type="SAM" id="MobiDB-lite"/>
    </source>
</evidence>
<name>A0A9P7DI57_9AGAM</name>